<dbReference type="Pfam" id="PF04109">
    <property type="entry name" value="ATG9"/>
    <property type="match status" value="1"/>
</dbReference>
<dbReference type="OrthoDB" id="2020634at2759"/>
<evidence type="ECO:0000256" key="9">
    <source>
        <dbReference type="ARBA" id="ARBA00022824"/>
    </source>
</evidence>
<comment type="subcellular location">
    <subcellularLocation>
        <location evidence="1">Cytoplasmic vesicle membrane</location>
        <topology evidence="1">Multi-pass membrane protein</topology>
    </subcellularLocation>
    <subcellularLocation>
        <location evidence="2">Endoplasmic reticulum membrane</location>
        <topology evidence="2">Multi-pass membrane protein</topology>
    </subcellularLocation>
    <subcellularLocation>
        <location evidence="4">Golgi apparatus membrane</location>
        <topology evidence="4">Multi-pass membrane protein</topology>
    </subcellularLocation>
    <subcellularLocation>
        <location evidence="3 20">Preautophagosomal structure membrane</location>
        <topology evidence="3 20">Multi-pass membrane protein</topology>
    </subcellularLocation>
</comment>
<evidence type="ECO:0000256" key="10">
    <source>
        <dbReference type="ARBA" id="ARBA00022989"/>
    </source>
</evidence>
<evidence type="ECO:0000256" key="21">
    <source>
        <dbReference type="SAM" id="MobiDB-lite"/>
    </source>
</evidence>
<organism evidence="22 23">
    <name type="scientific">Maudiozyma saulgeensis</name>
    <dbReference type="NCBI Taxonomy" id="1789683"/>
    <lineage>
        <taxon>Eukaryota</taxon>
        <taxon>Fungi</taxon>
        <taxon>Dikarya</taxon>
        <taxon>Ascomycota</taxon>
        <taxon>Saccharomycotina</taxon>
        <taxon>Saccharomycetes</taxon>
        <taxon>Saccharomycetales</taxon>
        <taxon>Saccharomycetaceae</taxon>
        <taxon>Maudiozyma</taxon>
    </lineage>
</organism>
<evidence type="ECO:0000256" key="16">
    <source>
        <dbReference type="ARBA" id="ARBA00024479"/>
    </source>
</evidence>
<comment type="catalytic activity">
    <reaction evidence="18">
        <text>a 1,2-diacyl-sn-glycero-3-phospho-(1D-myo-inositol-3-phosphate)(in) = a 1,2-diacyl-sn-glycero-3-phospho-(1D-myo-inositol-3-phosphate)(out)</text>
        <dbReference type="Rhea" id="RHEA:67920"/>
        <dbReference type="ChEBI" id="CHEBI:58088"/>
    </reaction>
</comment>
<feature type="transmembrane region" description="Helical" evidence="20">
    <location>
        <begin position="355"/>
        <end position="373"/>
    </location>
</feature>
<evidence type="ECO:0000313" key="23">
    <source>
        <dbReference type="Proteomes" id="UP000196158"/>
    </source>
</evidence>
<evidence type="ECO:0000256" key="5">
    <source>
        <dbReference type="ARBA" id="ARBA00006185"/>
    </source>
</evidence>
<evidence type="ECO:0000256" key="19">
    <source>
        <dbReference type="ARBA" id="ARBA00024631"/>
    </source>
</evidence>
<evidence type="ECO:0000256" key="13">
    <source>
        <dbReference type="ARBA" id="ARBA00023055"/>
    </source>
</evidence>
<evidence type="ECO:0000256" key="4">
    <source>
        <dbReference type="ARBA" id="ARBA00004653"/>
    </source>
</evidence>
<keyword evidence="11 20" id="KW-0072">Autophagy</keyword>
<dbReference type="GO" id="GO:0061709">
    <property type="term" value="P:reticulophagy"/>
    <property type="evidence" value="ECO:0007669"/>
    <property type="project" value="TreeGrafter"/>
</dbReference>
<evidence type="ECO:0000256" key="6">
    <source>
        <dbReference type="ARBA" id="ARBA00018074"/>
    </source>
</evidence>
<keyword evidence="9" id="KW-0256">Endoplasmic reticulum</keyword>
<evidence type="ECO:0000256" key="17">
    <source>
        <dbReference type="ARBA" id="ARBA00024615"/>
    </source>
</evidence>
<keyword evidence="13 20" id="KW-0445">Lipid transport</keyword>
<feature type="transmembrane region" description="Helical" evidence="20">
    <location>
        <begin position="702"/>
        <end position="723"/>
    </location>
</feature>
<gene>
    <name evidence="22" type="ORF">KASA_0Q07392G</name>
</gene>
<keyword evidence="15" id="KW-0968">Cytoplasmic vesicle</keyword>
<evidence type="ECO:0000256" key="15">
    <source>
        <dbReference type="ARBA" id="ARBA00023329"/>
    </source>
</evidence>
<keyword evidence="8 20" id="KW-0812">Transmembrane</keyword>
<dbReference type="GO" id="GO:0034045">
    <property type="term" value="C:phagophore assembly site membrane"/>
    <property type="evidence" value="ECO:0007669"/>
    <property type="project" value="UniProtKB-SubCell"/>
</dbReference>
<comment type="catalytic activity">
    <reaction evidence="17">
        <text>a 1,2-diacyl-sn-glycero-3-phosphoethanolamine(in) = a 1,2-diacyl-sn-glycero-3-phosphoethanolamine(out)</text>
        <dbReference type="Rhea" id="RHEA:38895"/>
        <dbReference type="ChEBI" id="CHEBI:64612"/>
    </reaction>
</comment>
<dbReference type="GO" id="GO:0005776">
    <property type="term" value="C:autophagosome"/>
    <property type="evidence" value="ECO:0007669"/>
    <property type="project" value="TreeGrafter"/>
</dbReference>
<feature type="region of interest" description="Disordered" evidence="21">
    <location>
        <begin position="146"/>
        <end position="192"/>
    </location>
</feature>
<feature type="region of interest" description="Disordered" evidence="21">
    <location>
        <begin position="1"/>
        <end position="95"/>
    </location>
</feature>
<feature type="compositionally biased region" description="Polar residues" evidence="21">
    <location>
        <begin position="1"/>
        <end position="17"/>
    </location>
</feature>
<feature type="transmembrane region" description="Helical" evidence="20">
    <location>
        <begin position="598"/>
        <end position="620"/>
    </location>
</feature>
<feature type="transmembrane region" description="Helical" evidence="20">
    <location>
        <begin position="513"/>
        <end position="537"/>
    </location>
</feature>
<proteinExistence type="inferred from homology"/>
<dbReference type="PANTHER" id="PTHR13038">
    <property type="entry name" value="APG9 AUTOPHAGY 9"/>
    <property type="match status" value="1"/>
</dbReference>
<name>A0A1X7QZ51_9SACH</name>
<dbReference type="Proteomes" id="UP000196158">
    <property type="component" value="Unassembled WGS sequence"/>
</dbReference>
<feature type="compositionally biased region" description="Basic and acidic residues" evidence="21">
    <location>
        <begin position="58"/>
        <end position="68"/>
    </location>
</feature>
<dbReference type="GO" id="GO:0006869">
    <property type="term" value="P:lipid transport"/>
    <property type="evidence" value="ECO:0007669"/>
    <property type="project" value="UniProtKB-KW"/>
</dbReference>
<dbReference type="STRING" id="1789683.A0A1X7QZ51"/>
<evidence type="ECO:0000256" key="18">
    <source>
        <dbReference type="ARBA" id="ARBA00024621"/>
    </source>
</evidence>
<evidence type="ECO:0000256" key="14">
    <source>
        <dbReference type="ARBA" id="ARBA00023136"/>
    </source>
</evidence>
<evidence type="ECO:0000256" key="2">
    <source>
        <dbReference type="ARBA" id="ARBA00004477"/>
    </source>
</evidence>
<dbReference type="AlphaFoldDB" id="A0A1X7QZ51"/>
<keyword evidence="14 20" id="KW-0472">Membrane</keyword>
<keyword evidence="10 20" id="KW-1133">Transmembrane helix</keyword>
<evidence type="ECO:0000256" key="20">
    <source>
        <dbReference type="RuleBase" id="RU364027"/>
    </source>
</evidence>
<evidence type="ECO:0000256" key="8">
    <source>
        <dbReference type="ARBA" id="ARBA00022692"/>
    </source>
</evidence>
<reference evidence="22 23" key="1">
    <citation type="submission" date="2017-04" db="EMBL/GenBank/DDBJ databases">
        <authorList>
            <person name="Afonso C.L."/>
            <person name="Miller P.J."/>
            <person name="Scott M.A."/>
            <person name="Spackman E."/>
            <person name="Goraichik I."/>
            <person name="Dimitrov K.M."/>
            <person name="Suarez D.L."/>
            <person name="Swayne D.E."/>
        </authorList>
    </citation>
    <scope>NUCLEOTIDE SEQUENCE [LARGE SCALE GENOMIC DNA]</scope>
</reference>
<protein>
    <recommendedName>
        <fullName evidence="6 20">Autophagy-related protein 9</fullName>
    </recommendedName>
</protein>
<evidence type="ECO:0000256" key="12">
    <source>
        <dbReference type="ARBA" id="ARBA00023034"/>
    </source>
</evidence>
<evidence type="ECO:0000256" key="1">
    <source>
        <dbReference type="ARBA" id="ARBA00004439"/>
    </source>
</evidence>
<dbReference type="GO" id="GO:0000422">
    <property type="term" value="P:autophagy of mitochondrion"/>
    <property type="evidence" value="ECO:0007669"/>
    <property type="project" value="TreeGrafter"/>
</dbReference>
<comment type="catalytic activity">
    <reaction evidence="19">
        <text>a 1,2-diacyl-sn-glycero-3-phosphocholine(in) = a 1,2-diacyl-sn-glycero-3-phosphocholine(out)</text>
        <dbReference type="Rhea" id="RHEA:38571"/>
        <dbReference type="ChEBI" id="CHEBI:57643"/>
    </reaction>
</comment>
<feature type="compositionally biased region" description="Acidic residues" evidence="21">
    <location>
        <begin position="69"/>
        <end position="78"/>
    </location>
</feature>
<dbReference type="GO" id="GO:0034727">
    <property type="term" value="P:piecemeal microautophagy of the nucleus"/>
    <property type="evidence" value="ECO:0007669"/>
    <property type="project" value="TreeGrafter"/>
</dbReference>
<dbReference type="PANTHER" id="PTHR13038:SF10">
    <property type="entry name" value="AUTOPHAGY-RELATED PROTEIN 9"/>
    <property type="match status" value="1"/>
</dbReference>
<keyword evidence="12" id="KW-0333">Golgi apparatus</keyword>
<dbReference type="InterPro" id="IPR007241">
    <property type="entry name" value="Autophagy-rel_prot_9"/>
</dbReference>
<accession>A0A1X7QZ51</accession>
<feature type="compositionally biased region" description="Basic and acidic residues" evidence="21">
    <location>
        <begin position="153"/>
        <end position="170"/>
    </location>
</feature>
<comment type="function">
    <text evidence="20">Phospholipid scramblase involved in autophagy. Cycles between the preautophagosomal structure/phagophore assembly site (PAS) and the cytoplasmic vesicle pool and supplies membrane for the growing autophagosome. Lipid scramblase activity plays a key role in preautophagosomal structure/phagophore assembly by distributing the phospholipids that arrive through ATG2 from the cytoplasmic to the luminal leaflet of the bilayer, thereby driving autophagosomal membrane expansion.</text>
</comment>
<dbReference type="EMBL" id="FXLY01000002">
    <property type="protein sequence ID" value="SMN18286.1"/>
    <property type="molecule type" value="Genomic_DNA"/>
</dbReference>
<feature type="transmembrane region" description="Helical" evidence="20">
    <location>
        <begin position="636"/>
        <end position="654"/>
    </location>
</feature>
<keyword evidence="23" id="KW-1185">Reference proteome</keyword>
<keyword evidence="7 20" id="KW-0813">Transport</keyword>
<comment type="catalytic activity">
    <reaction evidence="16">
        <text>a 1,2-diacyl-sn-glycero-3-phospho-L-serine(in) = a 1,2-diacyl-sn-glycero-3-phospho-L-serine(out)</text>
        <dbReference type="Rhea" id="RHEA:38663"/>
        <dbReference type="ChEBI" id="CHEBI:57262"/>
    </reaction>
</comment>
<dbReference type="GO" id="GO:0005789">
    <property type="term" value="C:endoplasmic reticulum membrane"/>
    <property type="evidence" value="ECO:0007669"/>
    <property type="project" value="UniProtKB-SubCell"/>
</dbReference>
<evidence type="ECO:0000256" key="7">
    <source>
        <dbReference type="ARBA" id="ARBA00022448"/>
    </source>
</evidence>
<dbReference type="GO" id="GO:0000139">
    <property type="term" value="C:Golgi membrane"/>
    <property type="evidence" value="ECO:0007669"/>
    <property type="project" value="UniProtKB-SubCell"/>
</dbReference>
<sequence>MSQNENHNPQTPGQNAFLSRIFGLQSGDVTHSIQDEEMNMYPLTGDVPAGNTSSCRSHLSDEEQRIPESDQDSSSQDEDNARYESSSVADPIGMSDVNLTSSYLSKNDGMNISSKAESIRKIGQLSSDEEVSDNQAAYIDESADEDAPLFNVPKEESPKKRISISKEKNNNKSNTFDALNAKHTPNNGNNLGIPFTYKVSSNSDKGNRTQPSIFQKKSRNKDNNMMKSFLVDDNDIQSRNTIKRPRIFPNISMLNKKSLYRLNNLSPTETALWKWANVENLDVFLQDVYNYYLENGFTCIFLQKILNLLTLLFVVWVSTYLGYCIDYNKLSGSQKLADVIVSQCYKTRITGFVKFLLWIFYGFVVLKVFQLYIDYKKLREMRNFYTYLLDISDDELQTIPWQNVIKQLVFLKDQNALTANVVEVKAKNRIDAHEVANRIMRKENYLIALFNDNVLNFSLPYLPFDSGALTKTLEWNINLCVIGFAFNDAGFIKQSFLKPSQRDYMIEELQKRFMLAGFLNILLSPFLVAYFVLLYFFRYFNEYKNTPGSIGARQYTPMAEWKFREYNELYHLFKKRLGLSRKLSNKYVEQFPREKTNIIMKFIAFVSGSFAAILALLTIFDSENFLNFEITKDKTVIFYITILGTIWSVSNGAVSKEYNIFDPEETLQELAQFTHYTPDEWKDRYHTEYVKQEFCNLFSLRILILLRELTSMILTPFILWFALPQSADKIVDFFRDSSIYIDGLGYVCKYAMFGVHEPENINFQTKPSNLGGNKMGKSGIINSMHPLSDEDEANAPALNKMMQSYMYFIDDYENAENITGKYQLPSKRPEKSIRKNISNDDYSWKKQFKPGQNPDLFTIGRNTQPLRTQQLRKSAIIRDNADAIDSTLNSFIIPGNPDDASNNIDMDKSTGVFKLVKDYYKTSDIGR</sequence>
<evidence type="ECO:0000313" key="22">
    <source>
        <dbReference type="EMBL" id="SMN18286.1"/>
    </source>
</evidence>
<evidence type="ECO:0000256" key="3">
    <source>
        <dbReference type="ARBA" id="ARBA00004511"/>
    </source>
</evidence>
<evidence type="ECO:0000256" key="11">
    <source>
        <dbReference type="ARBA" id="ARBA00023006"/>
    </source>
</evidence>
<dbReference type="GO" id="GO:0030659">
    <property type="term" value="C:cytoplasmic vesicle membrane"/>
    <property type="evidence" value="ECO:0007669"/>
    <property type="project" value="UniProtKB-SubCell"/>
</dbReference>
<dbReference type="GO" id="GO:0034497">
    <property type="term" value="P:protein localization to phagophore assembly site"/>
    <property type="evidence" value="ECO:0007669"/>
    <property type="project" value="TreeGrafter"/>
</dbReference>
<comment type="similarity">
    <text evidence="5 20">Belongs to the ATG9 family.</text>
</comment>
<feature type="transmembrane region" description="Helical" evidence="20">
    <location>
        <begin position="305"/>
        <end position="323"/>
    </location>
</feature>